<dbReference type="EMBL" id="WIOL01000001">
    <property type="protein sequence ID" value="MQT16476.1"/>
    <property type="molecule type" value="Genomic_DNA"/>
</dbReference>
<feature type="domain" description="Peptidase M61 N-terminal" evidence="3">
    <location>
        <begin position="46"/>
        <end position="218"/>
    </location>
</feature>
<dbReference type="Gene3D" id="2.30.42.10">
    <property type="match status" value="1"/>
</dbReference>
<organism evidence="4 5">
    <name type="scientific">Sandarakinorhabdus fusca</name>
    <dbReference type="NCBI Taxonomy" id="1439888"/>
    <lineage>
        <taxon>Bacteria</taxon>
        <taxon>Pseudomonadati</taxon>
        <taxon>Pseudomonadota</taxon>
        <taxon>Alphaproteobacteria</taxon>
        <taxon>Sphingomonadales</taxon>
        <taxon>Sphingosinicellaceae</taxon>
        <taxon>Sandarakinorhabdus</taxon>
    </lineage>
</organism>
<dbReference type="RefSeq" id="WP_152576869.1">
    <property type="nucleotide sequence ID" value="NZ_JAATJI010000001.1"/>
</dbReference>
<keyword evidence="1" id="KW-0732">Signal</keyword>
<reference evidence="4 5" key="1">
    <citation type="submission" date="2019-09" db="EMBL/GenBank/DDBJ databases">
        <title>Polymorphobacter sp. isolated from a lake in China.</title>
        <authorList>
            <person name="Liu Z."/>
        </authorList>
    </citation>
    <scope>NUCLEOTIDE SEQUENCE [LARGE SCALE GENOMIC DNA]</scope>
    <source>
        <strain evidence="4 5">D40P</strain>
    </source>
</reference>
<dbReference type="Proteomes" id="UP000481327">
    <property type="component" value="Unassembled WGS sequence"/>
</dbReference>
<evidence type="ECO:0000313" key="5">
    <source>
        <dbReference type="Proteomes" id="UP000481327"/>
    </source>
</evidence>
<protein>
    <submittedName>
        <fullName evidence="4">Peptidase M61</fullName>
    </submittedName>
</protein>
<evidence type="ECO:0000259" key="2">
    <source>
        <dbReference type="Pfam" id="PF05299"/>
    </source>
</evidence>
<dbReference type="PIRSF" id="PIRSF016493">
    <property type="entry name" value="Glycyl_aminpptds"/>
    <property type="match status" value="1"/>
</dbReference>
<feature type="chain" id="PRO_5028855081" evidence="1">
    <location>
        <begin position="18"/>
        <end position="634"/>
    </location>
</feature>
<keyword evidence="5" id="KW-1185">Reference proteome</keyword>
<dbReference type="InterPro" id="IPR027268">
    <property type="entry name" value="Peptidase_M4/M1_CTD_sf"/>
</dbReference>
<evidence type="ECO:0000259" key="3">
    <source>
        <dbReference type="Pfam" id="PF17899"/>
    </source>
</evidence>
<dbReference type="Pfam" id="PF05299">
    <property type="entry name" value="Peptidase_M61"/>
    <property type="match status" value="1"/>
</dbReference>
<dbReference type="InterPro" id="IPR040756">
    <property type="entry name" value="Peptidase_M61_N"/>
</dbReference>
<gene>
    <name evidence="4" type="ORF">F3168_04290</name>
</gene>
<feature type="signal peptide" evidence="1">
    <location>
        <begin position="1"/>
        <end position="17"/>
    </location>
</feature>
<sequence length="634" mass="69866">MHKSILLLGLLATTATAAPLSKPTPLPFVNTIPAARDMPFPGTLAVKVDATDTVRGIFHVVETIPVPDAGPMTLLFPKWLPGNHGPRGEISKLAGLVITANGKTLVWKRDEIDVYAFHVDVPAGVRALDVRFDFLTPTAGNQGRTTVTADMISLQPNQVSLYPAGWFTRQIPASISVTWPKGWTAAGALRATATRGDTITYETVDYETLVDSPFIAGRYFRKWDLGHNVTLDAIADSERLLAATPAQIDAHKRLVDQAIKLFGTRQFDHYDLLVSLSENLGGIGLEHHRSSENGVNPGYFTEWDKGPGRRNLLPHEFTHSWNGKHRRGADSIVPDFSTPLRNSALWVYEGQTQFWGYVLGARSGLFTKQETLDSYAAIAASLDNRPARRWRSLDDTTNDPVISARQPKAWLSWQRSEDYYNEGLLIWMEVDSILRRETRGARGLDDFARTFFGTGEGDWGVVPYNFDDIVKTLNTVAPYDWSGLLTRRLTEKAEGAPLAGFTASGYKLVYTDTPTPAFADQMRTGKVNNLSYSGGLVIGKDGAVEQVIWDSAAFTAGLTVGDTLVAVNDRPYSDDLFKAEITAAKGSRDPIRLLVKTGDRLRSVDLAWAGGLRYPRFEKTGGSDTPLDRLLEPR</sequence>
<dbReference type="Gene3D" id="1.10.390.10">
    <property type="entry name" value="Neutral Protease Domain 2"/>
    <property type="match status" value="1"/>
</dbReference>
<dbReference type="Pfam" id="PF17899">
    <property type="entry name" value="Peptidase_M61_N"/>
    <property type="match status" value="1"/>
</dbReference>
<proteinExistence type="predicted"/>
<accession>A0A7C9GNU2</accession>
<feature type="domain" description="Peptidase M61 catalytic" evidence="2">
    <location>
        <begin position="310"/>
        <end position="426"/>
    </location>
</feature>
<evidence type="ECO:0000313" key="4">
    <source>
        <dbReference type="EMBL" id="MQT16476.1"/>
    </source>
</evidence>
<dbReference type="OrthoDB" id="9778516at2"/>
<dbReference type="SUPFAM" id="SSF50156">
    <property type="entry name" value="PDZ domain-like"/>
    <property type="match status" value="1"/>
</dbReference>
<dbReference type="AlphaFoldDB" id="A0A7C9GNU2"/>
<evidence type="ECO:0000256" key="1">
    <source>
        <dbReference type="SAM" id="SignalP"/>
    </source>
</evidence>
<dbReference type="InterPro" id="IPR036034">
    <property type="entry name" value="PDZ_sf"/>
</dbReference>
<dbReference type="InterPro" id="IPR007963">
    <property type="entry name" value="Peptidase_M61_catalytic"/>
</dbReference>
<dbReference type="InterPro" id="IPR024191">
    <property type="entry name" value="Peptidase_M61"/>
</dbReference>
<name>A0A7C9GNU2_9SPHN</name>
<comment type="caution">
    <text evidence="4">The sequence shown here is derived from an EMBL/GenBank/DDBJ whole genome shotgun (WGS) entry which is preliminary data.</text>
</comment>
<dbReference type="Gene3D" id="2.60.40.3650">
    <property type="match status" value="1"/>
</dbReference>